<sequence length="241" mass="26974">MDTESIWTQRDPEPFLDENGELIPPSETVSVLSINFDSVTSNPDKSRADEIMLLTVKNKKQPPKSREKKPPGIGLPGGGVESKESLKHAADRESDGEAGYKLLKIYGEVFTDHRTHINNVVRIFLAEPSDLQTSIRESDEVDPNWKNWVSLREFFSMPYAVSREGVSINPDGVYFGHVRRVIAALNNILFAPAETLPKKVVDWSDDHFLPLISALNDLAEDGLIDVSVDGDHQKIEMVHRS</sequence>
<dbReference type="AlphaFoldDB" id="A0A1F8GLN8"/>
<reference evidence="3 4" key="1">
    <citation type="journal article" date="2016" name="Nat. Commun.">
        <title>Thousands of microbial genomes shed light on interconnected biogeochemical processes in an aquifer system.</title>
        <authorList>
            <person name="Anantharaman K."/>
            <person name="Brown C.T."/>
            <person name="Hug L.A."/>
            <person name="Sharon I."/>
            <person name="Castelle C.J."/>
            <person name="Probst A.J."/>
            <person name="Thomas B.C."/>
            <person name="Singh A."/>
            <person name="Wilkins M.J."/>
            <person name="Karaoz U."/>
            <person name="Brodie E.L."/>
            <person name="Williams K.H."/>
            <person name="Hubbard S.S."/>
            <person name="Banfield J.F."/>
        </authorList>
    </citation>
    <scope>NUCLEOTIDE SEQUENCE [LARGE SCALE GENOMIC DNA]</scope>
</reference>
<proteinExistence type="predicted"/>
<feature type="domain" description="Nudix hydrolase" evidence="2">
    <location>
        <begin position="24"/>
        <end position="174"/>
    </location>
</feature>
<dbReference type="PROSITE" id="PS51462">
    <property type="entry name" value="NUDIX"/>
    <property type="match status" value="1"/>
</dbReference>
<dbReference type="Proteomes" id="UP000178256">
    <property type="component" value="Unassembled WGS sequence"/>
</dbReference>
<dbReference type="Pfam" id="PF00293">
    <property type="entry name" value="NUDIX"/>
    <property type="match status" value="1"/>
</dbReference>
<dbReference type="InterPro" id="IPR015797">
    <property type="entry name" value="NUDIX_hydrolase-like_dom_sf"/>
</dbReference>
<accession>A0A1F8GLN8</accession>
<comment type="caution">
    <text evidence="3">The sequence shown here is derived from an EMBL/GenBank/DDBJ whole genome shotgun (WGS) entry which is preliminary data.</text>
</comment>
<feature type="region of interest" description="Disordered" evidence="1">
    <location>
        <begin position="55"/>
        <end position="92"/>
    </location>
</feature>
<evidence type="ECO:0000256" key="1">
    <source>
        <dbReference type="SAM" id="MobiDB-lite"/>
    </source>
</evidence>
<feature type="region of interest" description="Disordered" evidence="1">
    <location>
        <begin position="1"/>
        <end position="20"/>
    </location>
</feature>
<dbReference type="EMBL" id="MGKL01000006">
    <property type="protein sequence ID" value="OGN26324.1"/>
    <property type="molecule type" value="Genomic_DNA"/>
</dbReference>
<feature type="compositionally biased region" description="Basic and acidic residues" evidence="1">
    <location>
        <begin position="81"/>
        <end position="92"/>
    </location>
</feature>
<dbReference type="STRING" id="1802697.A2925_00325"/>
<gene>
    <name evidence="3" type="ORF">A2925_00325</name>
</gene>
<dbReference type="InterPro" id="IPR000086">
    <property type="entry name" value="NUDIX_hydrolase_dom"/>
</dbReference>
<name>A0A1F8GLN8_9BACT</name>
<evidence type="ECO:0000313" key="3">
    <source>
        <dbReference type="EMBL" id="OGN26324.1"/>
    </source>
</evidence>
<dbReference type="SUPFAM" id="SSF55811">
    <property type="entry name" value="Nudix"/>
    <property type="match status" value="1"/>
</dbReference>
<evidence type="ECO:0000313" key="4">
    <source>
        <dbReference type="Proteomes" id="UP000178256"/>
    </source>
</evidence>
<dbReference type="Gene3D" id="3.90.79.10">
    <property type="entry name" value="Nucleoside Triphosphate Pyrophosphohydrolase"/>
    <property type="match status" value="1"/>
</dbReference>
<evidence type="ECO:0000259" key="2">
    <source>
        <dbReference type="PROSITE" id="PS51462"/>
    </source>
</evidence>
<organism evidence="3 4">
    <name type="scientific">Candidatus Yanofskybacteria bacterium RIFCSPLOWO2_01_FULL_44_22</name>
    <dbReference type="NCBI Taxonomy" id="1802697"/>
    <lineage>
        <taxon>Bacteria</taxon>
        <taxon>Candidatus Yanofskyibacteriota</taxon>
    </lineage>
</organism>
<protein>
    <recommendedName>
        <fullName evidence="2">Nudix hydrolase domain-containing protein</fullName>
    </recommendedName>
</protein>